<evidence type="ECO:0000313" key="4">
    <source>
        <dbReference type="Proteomes" id="UP000278962"/>
    </source>
</evidence>
<feature type="transmembrane region" description="Helical" evidence="2">
    <location>
        <begin position="456"/>
        <end position="477"/>
    </location>
</feature>
<evidence type="ECO:0008006" key="5">
    <source>
        <dbReference type="Google" id="ProtNLM"/>
    </source>
</evidence>
<keyword evidence="2" id="KW-0472">Membrane</keyword>
<protein>
    <recommendedName>
        <fullName evidence="5">Peptidase M28-like protein</fullName>
    </recommendedName>
</protein>
<sequence length="609" mass="63900">MDRVLDGRVYRTAFLPALLALFLAAFALQDRPTPGRAELPPDAFSQDRAFGTVRDKDPGSLQGLYADFPDRSPGSPGDQALADYVAEDLAAPWAEGERPTFTVRKTTDDDGYTTVVATRPGKSARRIVVLADRDSRGRAELSATAVLLELARVYKSRDVNKTLVIVSTTGASKGFQGAREWARTEAGAPVDGVLVLGDLASNDLRKPWVVSWTGTPRAVPLGLERTVQAAVRRETRADPGGPHALGQWVRRALPVTLSEQGAIAAEGLPAVLLSASGELGPKEGATVYRKRLRVFGRSAVRAVGALDEAGRRDQPAFADAPSGISTLRNVASDWSVRLVVGTLLLPALLAALDAFFRARRRHVPIGPWVAWLAVAAVPLPAAWLWLRMLGATGLVDAPAGVVNPARWPVGSSGIIALVSAAIVAGLAWFGARLVARAFARAPSAEQPVNGRRGPGAPGVEGLAVATALWLSVLVGLAWLRNPYAAGLLIPAAHLWLFAAAGWRGRVAVVALIAGLVVPVLAVVHLAGALDLGPHELGWGMAIAALTGSAFGSTLLFAALLAAFAGVFRVLIARRRMGDRGKSGPQFATRGPLSYAGPGSLGGTESALRR</sequence>
<keyword evidence="2" id="KW-0812">Transmembrane</keyword>
<dbReference type="Gene3D" id="3.40.630.10">
    <property type="entry name" value="Zn peptidases"/>
    <property type="match status" value="1"/>
</dbReference>
<feature type="transmembrane region" description="Helical" evidence="2">
    <location>
        <begin position="549"/>
        <end position="571"/>
    </location>
</feature>
<feature type="transmembrane region" description="Helical" evidence="2">
    <location>
        <begin position="483"/>
        <end position="502"/>
    </location>
</feature>
<feature type="transmembrane region" description="Helical" evidence="2">
    <location>
        <begin position="368"/>
        <end position="386"/>
    </location>
</feature>
<proteinExistence type="predicted"/>
<name>A0A660LD22_9ACTN</name>
<evidence type="ECO:0000256" key="1">
    <source>
        <dbReference type="SAM" id="MobiDB-lite"/>
    </source>
</evidence>
<dbReference type="SUPFAM" id="SSF53187">
    <property type="entry name" value="Zn-dependent exopeptidases"/>
    <property type="match status" value="1"/>
</dbReference>
<gene>
    <name evidence="3" type="ORF">C8N24_2348</name>
</gene>
<evidence type="ECO:0000313" key="3">
    <source>
        <dbReference type="EMBL" id="RKQ92499.1"/>
    </source>
</evidence>
<evidence type="ECO:0000256" key="2">
    <source>
        <dbReference type="SAM" id="Phobius"/>
    </source>
</evidence>
<keyword evidence="4" id="KW-1185">Reference proteome</keyword>
<accession>A0A660LD22</accession>
<dbReference type="AlphaFoldDB" id="A0A660LD22"/>
<feature type="transmembrane region" description="Helical" evidence="2">
    <location>
        <begin position="414"/>
        <end position="435"/>
    </location>
</feature>
<comment type="caution">
    <text evidence="3">The sequence shown here is derived from an EMBL/GenBank/DDBJ whole genome shotgun (WGS) entry which is preliminary data.</text>
</comment>
<keyword evidence="2" id="KW-1133">Transmembrane helix</keyword>
<feature type="region of interest" description="Disordered" evidence="1">
    <location>
        <begin position="578"/>
        <end position="609"/>
    </location>
</feature>
<feature type="transmembrane region" description="Helical" evidence="2">
    <location>
        <begin position="509"/>
        <end position="529"/>
    </location>
</feature>
<dbReference type="EMBL" id="RBIL01000001">
    <property type="protein sequence ID" value="RKQ92499.1"/>
    <property type="molecule type" value="Genomic_DNA"/>
</dbReference>
<feature type="transmembrane region" description="Helical" evidence="2">
    <location>
        <begin position="334"/>
        <end position="356"/>
    </location>
</feature>
<organism evidence="3 4">
    <name type="scientific">Solirubrobacter pauli</name>
    <dbReference type="NCBI Taxonomy" id="166793"/>
    <lineage>
        <taxon>Bacteria</taxon>
        <taxon>Bacillati</taxon>
        <taxon>Actinomycetota</taxon>
        <taxon>Thermoleophilia</taxon>
        <taxon>Solirubrobacterales</taxon>
        <taxon>Solirubrobacteraceae</taxon>
        <taxon>Solirubrobacter</taxon>
    </lineage>
</organism>
<reference evidence="3 4" key="1">
    <citation type="submission" date="2018-10" db="EMBL/GenBank/DDBJ databases">
        <title>Genomic Encyclopedia of Archaeal and Bacterial Type Strains, Phase II (KMG-II): from individual species to whole genera.</title>
        <authorList>
            <person name="Goeker M."/>
        </authorList>
    </citation>
    <scope>NUCLEOTIDE SEQUENCE [LARGE SCALE GENOMIC DNA]</scope>
    <source>
        <strain evidence="3 4">DSM 14954</strain>
    </source>
</reference>
<dbReference type="Proteomes" id="UP000278962">
    <property type="component" value="Unassembled WGS sequence"/>
</dbReference>